<evidence type="ECO:0000313" key="2">
    <source>
        <dbReference type="Proteomes" id="UP001589698"/>
    </source>
</evidence>
<reference evidence="1 2" key="1">
    <citation type="submission" date="2024-09" db="EMBL/GenBank/DDBJ databases">
        <authorList>
            <person name="Sun Q."/>
            <person name="Mori K."/>
        </authorList>
    </citation>
    <scope>NUCLEOTIDE SEQUENCE [LARGE SCALE GENOMIC DNA]</scope>
    <source>
        <strain evidence="1 2">CCM 8654</strain>
    </source>
</reference>
<dbReference type="RefSeq" id="WP_378516885.1">
    <property type="nucleotide sequence ID" value="NZ_CBCSDI010000052.1"/>
</dbReference>
<proteinExistence type="predicted"/>
<comment type="caution">
    <text evidence="1">The sequence shown here is derived from an EMBL/GenBank/DDBJ whole genome shotgun (WGS) entry which is preliminary data.</text>
</comment>
<accession>A0ABV6DWS9</accession>
<name>A0ABV6DWS9_9ACTN</name>
<keyword evidence="2" id="KW-1185">Reference proteome</keyword>
<dbReference type="EMBL" id="JBHLXH010000001">
    <property type="protein sequence ID" value="MFC0221179.1"/>
    <property type="molecule type" value="Genomic_DNA"/>
</dbReference>
<protein>
    <recommendedName>
        <fullName evidence="3">HEPN AbiU2-like domain-containing protein</fullName>
    </recommendedName>
</protein>
<dbReference type="Proteomes" id="UP001589698">
    <property type="component" value="Unassembled WGS sequence"/>
</dbReference>
<gene>
    <name evidence="1" type="ORF">ACFFJG_01695</name>
</gene>
<organism evidence="1 2">
    <name type="scientific">Nocardioides zeicaulis</name>
    <dbReference type="NCBI Taxonomy" id="1776857"/>
    <lineage>
        <taxon>Bacteria</taxon>
        <taxon>Bacillati</taxon>
        <taxon>Actinomycetota</taxon>
        <taxon>Actinomycetes</taxon>
        <taxon>Propionibacteriales</taxon>
        <taxon>Nocardioidaceae</taxon>
        <taxon>Nocardioides</taxon>
    </lineage>
</organism>
<sequence length="221" mass="24954">MDGAIAALDAQTAIAAEVESLKGPTPPPDEQALQDLLDAELRASMRTISAAAFAVDSFYASVQARSPDHPDRERWRTPRANGRRTARHSIVFETLRYHLKIRPVAAPEYKRRISDLFRFRGWAVHADAEFREAIERPDLDRGVDWHYVAFRTENAIAVVGGTLQMLSALVDVFDRGSQEMRDWQPHAREALDAVIARYDLDHRLPRLQWRGDGGPVVSEDS</sequence>
<evidence type="ECO:0000313" key="1">
    <source>
        <dbReference type="EMBL" id="MFC0221179.1"/>
    </source>
</evidence>
<evidence type="ECO:0008006" key="3">
    <source>
        <dbReference type="Google" id="ProtNLM"/>
    </source>
</evidence>